<accession>A0A1B1ANL3</accession>
<dbReference type="Proteomes" id="UP000092498">
    <property type="component" value="Chromosome"/>
</dbReference>
<dbReference type="GO" id="GO:0005829">
    <property type="term" value="C:cytosol"/>
    <property type="evidence" value="ECO:0007669"/>
    <property type="project" value="TreeGrafter"/>
</dbReference>
<dbReference type="STRING" id="1759059.ATE48_16480"/>
<dbReference type="EMBL" id="CP013244">
    <property type="protein sequence ID" value="ANP48125.1"/>
    <property type="molecule type" value="Genomic_DNA"/>
</dbReference>
<evidence type="ECO:0000313" key="2">
    <source>
        <dbReference type="Proteomes" id="UP000092498"/>
    </source>
</evidence>
<dbReference type="PANTHER" id="PTHR37952">
    <property type="match status" value="1"/>
</dbReference>
<reference evidence="1 2" key="1">
    <citation type="submission" date="2015-11" db="EMBL/GenBank/DDBJ databases">
        <title>Whole-Genome Sequence of Candidatus Oderbacter manganicum from the National Park Lower Oder Valley, Germany.</title>
        <authorList>
            <person name="Braun B."/>
            <person name="Liere K."/>
            <person name="Szewzyk U."/>
        </authorList>
    </citation>
    <scope>NUCLEOTIDE SEQUENCE [LARGE SCALE GENOMIC DNA]</scope>
    <source>
        <strain evidence="1 2">OTSz_A_272</strain>
    </source>
</reference>
<dbReference type="OrthoDB" id="9788409at2"/>
<evidence type="ECO:0000313" key="1">
    <source>
        <dbReference type="EMBL" id="ANP48125.1"/>
    </source>
</evidence>
<name>A0A1B1ANL3_9PROT</name>
<dbReference type="InParanoid" id="A0A1B1ANL3"/>
<proteinExistence type="predicted"/>
<dbReference type="InterPro" id="IPR010292">
    <property type="entry name" value="Uncharacterised_CreA"/>
</dbReference>
<protein>
    <submittedName>
        <fullName evidence="1">CREA protein</fullName>
    </submittedName>
</protein>
<gene>
    <name evidence="1" type="ORF">ATE48_16480</name>
</gene>
<dbReference type="KEGG" id="cbot:ATE48_16480"/>
<dbReference type="Pfam" id="PF05981">
    <property type="entry name" value="CreA"/>
    <property type="match status" value="1"/>
</dbReference>
<sequence>MACALAACGDRDTQVGEFSNDLLGNEIMVEALPDPDIPGVVCHVAYFDRSMLDRIRQGNWFENPSNSAVSCQRIGPINLAGIESSRSGEEIFNQRTSLFFKNTAIRRILDLQNRTILYVSHSRELVEGSAKMDISSVPLTEAEIATAR</sequence>
<dbReference type="FunCoup" id="A0A1B1ANL3">
    <property type="interactions" value="8"/>
</dbReference>
<dbReference type="PANTHER" id="PTHR37952:SF2">
    <property type="entry name" value="PROTEIN CREA"/>
    <property type="match status" value="1"/>
</dbReference>
<keyword evidence="2" id="KW-1185">Reference proteome</keyword>
<organism evidence="1 2">
    <name type="scientific">Candidatus Viadribacter manganicus</name>
    <dbReference type="NCBI Taxonomy" id="1759059"/>
    <lineage>
        <taxon>Bacteria</taxon>
        <taxon>Pseudomonadati</taxon>
        <taxon>Pseudomonadota</taxon>
        <taxon>Alphaproteobacteria</taxon>
        <taxon>Hyphomonadales</taxon>
        <taxon>Hyphomonadaceae</taxon>
        <taxon>Candidatus Viadribacter</taxon>
    </lineage>
</organism>
<dbReference type="AlphaFoldDB" id="A0A1B1ANL3"/>